<evidence type="ECO:0000313" key="1">
    <source>
        <dbReference type="EMBL" id="ELA31570.1"/>
    </source>
</evidence>
<dbReference type="EMBL" id="ANPB02000003">
    <property type="protein sequence ID" value="KAF4487166.1"/>
    <property type="molecule type" value="Genomic_DNA"/>
</dbReference>
<dbReference type="HOGENOM" id="CLU_124530_0_0_1"/>
<dbReference type="InParanoid" id="L2FZL3"/>
<organism evidence="1">
    <name type="scientific">Colletotrichum fructicola (strain Nara gc5)</name>
    <name type="common">Anthracnose fungus</name>
    <name type="synonym">Colletotrichum gloeosporioides (strain Nara gc5)</name>
    <dbReference type="NCBI Taxonomy" id="1213859"/>
    <lineage>
        <taxon>Eukaryota</taxon>
        <taxon>Fungi</taxon>
        <taxon>Dikarya</taxon>
        <taxon>Ascomycota</taxon>
        <taxon>Pezizomycotina</taxon>
        <taxon>Sordariomycetes</taxon>
        <taxon>Hypocreomycetidae</taxon>
        <taxon>Glomerellales</taxon>
        <taxon>Glomerellaceae</taxon>
        <taxon>Colletotrichum</taxon>
        <taxon>Colletotrichum gloeosporioides species complex</taxon>
    </lineage>
</organism>
<evidence type="ECO:0000313" key="3">
    <source>
        <dbReference type="Proteomes" id="UP000011096"/>
    </source>
</evidence>
<gene>
    <name evidence="1" type="ORF">CGGC5_8244</name>
    <name evidence="2" type="ORF">CGGC5_v004837</name>
</gene>
<keyword evidence="3" id="KW-1185">Reference proteome</keyword>
<reference evidence="2 3" key="2">
    <citation type="submission" date="2012-08" db="EMBL/GenBank/DDBJ databases">
        <authorList>
            <person name="Gan P.H.P."/>
            <person name="Ikeda K."/>
            <person name="Irieda H."/>
            <person name="Narusaka M."/>
            <person name="O'Connell R.J."/>
            <person name="Narusaka Y."/>
            <person name="Takano Y."/>
            <person name="Kubo Y."/>
            <person name="Shirasu K."/>
        </authorList>
    </citation>
    <scope>NUCLEOTIDE SEQUENCE [LARGE SCALE GENOMIC DNA]</scope>
    <source>
        <strain evidence="2 3">Nara gc5</strain>
    </source>
</reference>
<reference evidence="1" key="1">
    <citation type="submission" date="2012-08" db="EMBL/GenBank/DDBJ databases">
        <title>Genome analysis of Colletotrichum orbiculare and Colletotrichum fructicola.</title>
        <authorList>
            <person name="Gan P.H.P."/>
            <person name="Ikeda K."/>
            <person name="Irieda H."/>
            <person name="Narusaka M."/>
            <person name="O'Connell R.J."/>
            <person name="Narusaka Y."/>
            <person name="Takano Y."/>
            <person name="Kubo Y."/>
            <person name="Shirasu K."/>
        </authorList>
    </citation>
    <scope>NUCLEOTIDE SEQUENCE</scope>
    <source>
        <strain evidence="1">Nara gc5</strain>
    </source>
</reference>
<proteinExistence type="predicted"/>
<dbReference type="AlphaFoldDB" id="L2FZL3"/>
<sequence length="135" mass="14956">MEAVAVHSPTKHIEAVAHQVPPSGHIHDDDGRGLFSWMLSDTERAHMCKLLNLDETTFSTRTGFVFSREREVCTGCGKYSGIDDLIDTALKMRVHSAEFIVDSVLTGKPSPLAHSIDCSSCGKKHEGTFFWPPVW</sequence>
<dbReference type="OrthoDB" id="5271370at2759"/>
<evidence type="ECO:0000313" key="2">
    <source>
        <dbReference type="EMBL" id="KAF4487166.1"/>
    </source>
</evidence>
<reference evidence="2 3" key="3">
    <citation type="submission" date="2020-04" db="EMBL/GenBank/DDBJ databases">
        <title>Genome sequencing and assembly of multiple isolates from the Colletotrichum gloeosporioides species complex.</title>
        <authorList>
            <person name="Gan P."/>
            <person name="Shirasu K."/>
        </authorList>
    </citation>
    <scope>NUCLEOTIDE SEQUENCE [LARGE SCALE GENOMIC DNA]</scope>
    <source>
        <strain evidence="2 3">Nara gc5</strain>
    </source>
</reference>
<dbReference type="Proteomes" id="UP000011096">
    <property type="component" value="Unassembled WGS sequence"/>
</dbReference>
<name>L2FZL3_COLFN</name>
<protein>
    <submittedName>
        <fullName evidence="1">RNA binding protein</fullName>
    </submittedName>
</protein>
<dbReference type="EMBL" id="KB020741">
    <property type="protein sequence ID" value="ELA31570.1"/>
    <property type="molecule type" value="Genomic_DNA"/>
</dbReference>
<accession>L2FZL3</accession>